<evidence type="ECO:0000256" key="5">
    <source>
        <dbReference type="ARBA" id="ARBA00023004"/>
    </source>
</evidence>
<keyword evidence="5" id="KW-0408">Iron</keyword>
<dbReference type="KEGG" id="baj:BCTU_324"/>
<keyword evidence="3" id="KW-0378">Hydrolase</keyword>
<evidence type="ECO:0000256" key="2">
    <source>
        <dbReference type="ARBA" id="ARBA00022723"/>
    </source>
</evidence>
<dbReference type="GO" id="GO:0006412">
    <property type="term" value="P:translation"/>
    <property type="evidence" value="ECO:0007669"/>
    <property type="project" value="UniProtKB-KW"/>
</dbReference>
<keyword evidence="2" id="KW-0479">Metal-binding</keyword>
<dbReference type="PANTHER" id="PTHR10458:SF21">
    <property type="entry name" value="PEPTIDE DEFORMYLASE"/>
    <property type="match status" value="1"/>
</dbReference>
<dbReference type="eggNOG" id="COG0242">
    <property type="taxonomic scope" value="Bacteria"/>
</dbReference>
<evidence type="ECO:0000313" key="7">
    <source>
        <dbReference type="Proteomes" id="UP000006811"/>
    </source>
</evidence>
<reference evidence="6 7" key="1">
    <citation type="journal article" date="2011" name="Appl. Environ. Microbiol.">
        <title>The genome of Buchnera aphidicola from the aphid Cinara tujafilina provides new clues about the evolutionary history of metabolic losses in bacterial endosymbionts.</title>
        <authorList>
            <person name="Lamelas A."/>
            <person name="Gosalbes M.J."/>
            <person name="Moya A."/>
            <person name="Latorre A."/>
        </authorList>
    </citation>
    <scope>NUCLEOTIDE SEQUENCE [LARGE SCALE GENOMIC DNA]</scope>
    <source>
        <strain evidence="7">Cinara tujafilina</strain>
    </source>
</reference>
<comment type="similarity">
    <text evidence="1">Belongs to the polypeptide deformylase family.</text>
</comment>
<dbReference type="PANTHER" id="PTHR10458">
    <property type="entry name" value="PEPTIDE DEFORMYLASE"/>
    <property type="match status" value="1"/>
</dbReference>
<dbReference type="Gene3D" id="3.90.45.10">
    <property type="entry name" value="Peptide deformylase"/>
    <property type="match status" value="1"/>
</dbReference>
<dbReference type="SUPFAM" id="SSF56420">
    <property type="entry name" value="Peptide deformylase"/>
    <property type="match status" value="1"/>
</dbReference>
<gene>
    <name evidence="6" type="primary">def</name>
    <name evidence="6" type="ORF">BCTU_324</name>
</gene>
<dbReference type="PRINTS" id="PR01576">
    <property type="entry name" value="PDEFORMYLASE"/>
</dbReference>
<organism evidence="6 7">
    <name type="scientific">Buchnera aphidicola</name>
    <name type="common">Cinara tujafilina</name>
    <dbReference type="NCBI Taxonomy" id="261317"/>
    <lineage>
        <taxon>Bacteria</taxon>
        <taxon>Pseudomonadati</taxon>
        <taxon>Pseudomonadota</taxon>
        <taxon>Gammaproteobacteria</taxon>
        <taxon>Enterobacterales</taxon>
        <taxon>Erwiniaceae</taxon>
        <taxon>Buchnera</taxon>
    </lineage>
</organism>
<dbReference type="STRING" id="261317.BCTU_324"/>
<dbReference type="InterPro" id="IPR036821">
    <property type="entry name" value="Peptide_deformylase_sf"/>
</dbReference>
<evidence type="ECO:0000256" key="1">
    <source>
        <dbReference type="ARBA" id="ARBA00010759"/>
    </source>
</evidence>
<evidence type="ECO:0000256" key="3">
    <source>
        <dbReference type="ARBA" id="ARBA00022801"/>
    </source>
</evidence>
<dbReference type="EMBL" id="CP001817">
    <property type="protein sequence ID" value="AEH39889.1"/>
    <property type="molecule type" value="Genomic_DNA"/>
</dbReference>
<dbReference type="AlphaFoldDB" id="F7WZM2"/>
<dbReference type="Proteomes" id="UP000006811">
    <property type="component" value="Chromosome"/>
</dbReference>
<dbReference type="GO" id="GO:0046872">
    <property type="term" value="F:metal ion binding"/>
    <property type="evidence" value="ECO:0007669"/>
    <property type="project" value="UniProtKB-KW"/>
</dbReference>
<dbReference type="GO" id="GO:0042586">
    <property type="term" value="F:peptide deformylase activity"/>
    <property type="evidence" value="ECO:0007669"/>
    <property type="project" value="InterPro"/>
</dbReference>
<sequence>MSIKKILQYPDNRLRKIAKPVKNIGRITKKIISDMFDTMLAHKGIGLAATQINIHQQIIVIKKNIYKNPSLILINPILLKSSGNIAINESCLSVPNIQKKLIEHIIFTLMQ</sequence>
<keyword evidence="4" id="KW-0648">Protein biosynthesis</keyword>
<evidence type="ECO:0000256" key="4">
    <source>
        <dbReference type="ARBA" id="ARBA00022917"/>
    </source>
</evidence>
<dbReference type="Pfam" id="PF01327">
    <property type="entry name" value="Pep_deformylase"/>
    <property type="match status" value="1"/>
</dbReference>
<dbReference type="InterPro" id="IPR023635">
    <property type="entry name" value="Peptide_deformylase"/>
</dbReference>
<evidence type="ECO:0000313" key="6">
    <source>
        <dbReference type="EMBL" id="AEH39889.1"/>
    </source>
</evidence>
<proteinExistence type="inferred from homology"/>
<protein>
    <submittedName>
        <fullName evidence="6">Polypeptide deformylase</fullName>
    </submittedName>
</protein>
<accession>F7WZM2</accession>
<name>F7WZM2_9GAMM</name>
<dbReference type="HOGENOM" id="CLU_061901_4_3_6"/>
<keyword evidence="7" id="KW-1185">Reference proteome</keyword>